<keyword evidence="1" id="KW-0472">Membrane</keyword>
<dbReference type="Proteomes" id="UP001152485">
    <property type="component" value="Unassembled WGS sequence"/>
</dbReference>
<keyword evidence="1" id="KW-0812">Transmembrane</keyword>
<dbReference type="RefSeq" id="WP_261591875.1">
    <property type="nucleotide sequence ID" value="NZ_CAMAPD010000003.1"/>
</dbReference>
<evidence type="ECO:0000256" key="1">
    <source>
        <dbReference type="SAM" id="Phobius"/>
    </source>
</evidence>
<comment type="caution">
    <text evidence="2">The sequence shown here is derived from an EMBL/GenBank/DDBJ whole genome shotgun (WGS) entry which is preliminary data.</text>
</comment>
<dbReference type="NCBIfam" id="TIGR02532">
    <property type="entry name" value="IV_pilin_GFxxxE"/>
    <property type="match status" value="1"/>
</dbReference>
<feature type="transmembrane region" description="Helical" evidence="1">
    <location>
        <begin position="12"/>
        <end position="32"/>
    </location>
</feature>
<dbReference type="Pfam" id="PF07963">
    <property type="entry name" value="N_methyl"/>
    <property type="match status" value="1"/>
</dbReference>
<organism evidence="2 3">
    <name type="scientific">Pseudoalteromonas holothuriae</name>
    <dbReference type="NCBI Taxonomy" id="2963714"/>
    <lineage>
        <taxon>Bacteria</taxon>
        <taxon>Pseudomonadati</taxon>
        <taxon>Pseudomonadota</taxon>
        <taxon>Gammaproteobacteria</taxon>
        <taxon>Alteromonadales</taxon>
        <taxon>Pseudoalteromonadaceae</taxon>
        <taxon>Pseudoalteromonas</taxon>
    </lineage>
</organism>
<keyword evidence="1" id="KW-1133">Transmembrane helix</keyword>
<gene>
    <name evidence="2" type="ORF">PSECIP111951_00674</name>
</gene>
<evidence type="ECO:0000313" key="2">
    <source>
        <dbReference type="EMBL" id="CAH9052712.1"/>
    </source>
</evidence>
<accession>A0ABM9GEG8</accession>
<sequence length="143" mass="16107">MKRSLSSGFTLIEVLVASVILFSTITAVTLLYRGAVLSSTKATRVMQITNVMPIAAKQIGYMIRKKTVPGIASLSGSNQFWGVGVKWTAHRIDYRSAPAIYDFDNGQDAEQPKKYSLWAVNVTFSINDYQREYQFKQVSWNEK</sequence>
<evidence type="ECO:0008006" key="4">
    <source>
        <dbReference type="Google" id="ProtNLM"/>
    </source>
</evidence>
<evidence type="ECO:0000313" key="3">
    <source>
        <dbReference type="Proteomes" id="UP001152485"/>
    </source>
</evidence>
<proteinExistence type="predicted"/>
<protein>
    <recommendedName>
        <fullName evidence="4">Prepilin-type N-terminal cleavage/methylation domain-containing protein</fullName>
    </recommendedName>
</protein>
<dbReference type="EMBL" id="CAMAPD010000003">
    <property type="protein sequence ID" value="CAH9052712.1"/>
    <property type="molecule type" value="Genomic_DNA"/>
</dbReference>
<reference evidence="2 3" key="1">
    <citation type="submission" date="2022-07" db="EMBL/GenBank/DDBJ databases">
        <authorList>
            <person name="Criscuolo A."/>
        </authorList>
    </citation>
    <scope>NUCLEOTIDE SEQUENCE [LARGE SCALE GENOMIC DNA]</scope>
    <source>
        <strain evidence="3">CIP 111951</strain>
    </source>
</reference>
<dbReference type="InterPro" id="IPR012902">
    <property type="entry name" value="N_methyl_site"/>
</dbReference>
<name>A0ABM9GEG8_9GAMM</name>
<dbReference type="PROSITE" id="PS00409">
    <property type="entry name" value="PROKAR_NTER_METHYL"/>
    <property type="match status" value="1"/>
</dbReference>